<dbReference type="AlphaFoldDB" id="A0A973ZYB0"/>
<dbReference type="EMBL" id="JAAOLE020000001">
    <property type="protein sequence ID" value="NVI41638.1"/>
    <property type="molecule type" value="Genomic_DNA"/>
</dbReference>
<dbReference type="EC" id="2.1.1.-" evidence="4"/>
<comment type="function">
    <text evidence="4">Exhibits S-adenosyl-L-methionine-dependent methyltransferase activity.</text>
</comment>
<evidence type="ECO:0000256" key="1">
    <source>
        <dbReference type="ARBA" id="ARBA00008138"/>
    </source>
</evidence>
<proteinExistence type="inferred from homology"/>
<keyword evidence="3" id="KW-0808">Transferase</keyword>
<dbReference type="InterPro" id="IPR007213">
    <property type="entry name" value="Ppm1/Ppm2/Tcmp"/>
</dbReference>
<evidence type="ECO:0000313" key="5">
    <source>
        <dbReference type="EMBL" id="NVI41638.1"/>
    </source>
</evidence>
<keyword evidence="4" id="KW-0949">S-adenosyl-L-methionine</keyword>
<evidence type="ECO:0000256" key="2">
    <source>
        <dbReference type="ARBA" id="ARBA00022603"/>
    </source>
</evidence>
<evidence type="ECO:0000256" key="3">
    <source>
        <dbReference type="ARBA" id="ARBA00022679"/>
    </source>
</evidence>
<protein>
    <recommendedName>
        <fullName evidence="4">S-adenosyl-L-methionine-dependent methyltransferase</fullName>
        <ecNumber evidence="4">2.1.1.-</ecNumber>
    </recommendedName>
</protein>
<organism evidence="5">
    <name type="scientific">Bradyrhizobium septentrionale</name>
    <dbReference type="NCBI Taxonomy" id="1404411"/>
    <lineage>
        <taxon>Bacteria</taxon>
        <taxon>Pseudomonadati</taxon>
        <taxon>Pseudomonadota</taxon>
        <taxon>Alphaproteobacteria</taxon>
        <taxon>Hyphomicrobiales</taxon>
        <taxon>Nitrobacteraceae</taxon>
        <taxon>Bradyrhizobium</taxon>
    </lineage>
</organism>
<keyword evidence="2 4" id="KW-0489">Methyltransferase</keyword>
<reference evidence="5" key="1">
    <citation type="submission" date="2020-06" db="EMBL/GenBank/DDBJ databases">
        <title>Whole Genome Sequence of Bradyrhizobium sp. Strain 1S1.</title>
        <authorList>
            <person name="Bromfield E.S.P."/>
            <person name="Cloutier S."/>
        </authorList>
    </citation>
    <scope>NUCLEOTIDE SEQUENCE [LARGE SCALE GENOMIC DNA]</scope>
    <source>
        <strain evidence="5">1S1</strain>
    </source>
</reference>
<dbReference type="PANTHER" id="PTHR43619">
    <property type="entry name" value="S-ADENOSYL-L-METHIONINE-DEPENDENT METHYLTRANSFERASE YKTD-RELATED"/>
    <property type="match status" value="1"/>
</dbReference>
<comment type="similarity">
    <text evidence="1 4">Belongs to the UPF0677 family.</text>
</comment>
<dbReference type="GO" id="GO:0008168">
    <property type="term" value="F:methyltransferase activity"/>
    <property type="evidence" value="ECO:0007669"/>
    <property type="project" value="UniProtKB-UniRule"/>
</dbReference>
<evidence type="ECO:0000256" key="4">
    <source>
        <dbReference type="RuleBase" id="RU362030"/>
    </source>
</evidence>
<dbReference type="Gene3D" id="3.40.50.150">
    <property type="entry name" value="Vaccinia Virus protein VP39"/>
    <property type="match status" value="1"/>
</dbReference>
<dbReference type="Pfam" id="PF04072">
    <property type="entry name" value="LCM"/>
    <property type="match status" value="1"/>
</dbReference>
<accession>A0A973ZYB0</accession>
<dbReference type="NCBIfam" id="TIGR00027">
    <property type="entry name" value="mthyl_TIGR00027"/>
    <property type="match status" value="1"/>
</dbReference>
<dbReference type="InterPro" id="IPR011610">
    <property type="entry name" value="SAM_mthyl_Trfase_ML2640-like"/>
</dbReference>
<dbReference type="RefSeq" id="WP_166212443.1">
    <property type="nucleotide sequence ID" value="NZ_CP088285.1"/>
</dbReference>
<comment type="caution">
    <text evidence="5">The sequence shown here is derived from an EMBL/GenBank/DDBJ whole genome shotgun (WGS) entry which is preliminary data.</text>
</comment>
<sequence length="281" mass="30454">MQNGQPSRTALGAAIQRAAHQTLDGAGIFKDTFARSLLGQEAGVLIDAVSVDPAQRQMRIFMAARSRFAEDCLDAAVSRGVRQVAILGAGLDTFSLRNPHASLGLRVFEVDHPTTQAWKRERIAEAGLATPASLTFAPVDFERQSLAEGLIAAGFQPAQPAFFLWLGVVPYLRRDAISAILQFIASVPRSEVVFDYSEPLENYSPERRANVAAVAARTAAIGEPWLSYFDPSELSKDLHERGFQELEDLGLAAIAVRYLGAPKGDAMGEAGPHVIRARRLD</sequence>
<dbReference type="PANTHER" id="PTHR43619:SF2">
    <property type="entry name" value="S-ADENOSYL-L-METHIONINE-DEPENDENT METHYLTRANSFERASES SUPERFAMILY PROTEIN"/>
    <property type="match status" value="1"/>
</dbReference>
<dbReference type="GO" id="GO:0032259">
    <property type="term" value="P:methylation"/>
    <property type="evidence" value="ECO:0007669"/>
    <property type="project" value="UniProtKB-KW"/>
</dbReference>
<dbReference type="InterPro" id="IPR029063">
    <property type="entry name" value="SAM-dependent_MTases_sf"/>
</dbReference>
<name>A0A973ZYB0_9BRAD</name>
<dbReference type="SUPFAM" id="SSF53335">
    <property type="entry name" value="S-adenosyl-L-methionine-dependent methyltransferases"/>
    <property type="match status" value="1"/>
</dbReference>
<gene>
    <name evidence="5" type="ORF">HAP48_000660</name>
</gene>